<accession>A0ACC2BPS8</accession>
<name>A0ACC2BPS8_DIPCM</name>
<dbReference type="EMBL" id="CM055105">
    <property type="protein sequence ID" value="KAJ7531741.1"/>
    <property type="molecule type" value="Genomic_DNA"/>
</dbReference>
<protein>
    <submittedName>
        <fullName evidence="1">Uncharacterized protein</fullName>
    </submittedName>
</protein>
<reference evidence="2" key="1">
    <citation type="journal article" date="2024" name="Proc. Natl. Acad. Sci. U.S.A.">
        <title>Extraordinary preservation of gene collinearity over three hundred million years revealed in homosporous lycophytes.</title>
        <authorList>
            <person name="Li C."/>
            <person name="Wickell D."/>
            <person name="Kuo L.Y."/>
            <person name="Chen X."/>
            <person name="Nie B."/>
            <person name="Liao X."/>
            <person name="Peng D."/>
            <person name="Ji J."/>
            <person name="Jenkins J."/>
            <person name="Williams M."/>
            <person name="Shu S."/>
            <person name="Plott C."/>
            <person name="Barry K."/>
            <person name="Rajasekar S."/>
            <person name="Grimwood J."/>
            <person name="Han X."/>
            <person name="Sun S."/>
            <person name="Hou Z."/>
            <person name="He W."/>
            <person name="Dai G."/>
            <person name="Sun C."/>
            <person name="Schmutz J."/>
            <person name="Leebens-Mack J.H."/>
            <person name="Li F.W."/>
            <person name="Wang L."/>
        </authorList>
    </citation>
    <scope>NUCLEOTIDE SEQUENCE [LARGE SCALE GENOMIC DNA]</scope>
    <source>
        <strain evidence="2">cv. PW_Plant_1</strain>
    </source>
</reference>
<gene>
    <name evidence="1" type="ORF">O6H91_14G057100</name>
</gene>
<organism evidence="1 2">
    <name type="scientific">Diphasiastrum complanatum</name>
    <name type="common">Issler's clubmoss</name>
    <name type="synonym">Lycopodium complanatum</name>
    <dbReference type="NCBI Taxonomy" id="34168"/>
    <lineage>
        <taxon>Eukaryota</taxon>
        <taxon>Viridiplantae</taxon>
        <taxon>Streptophyta</taxon>
        <taxon>Embryophyta</taxon>
        <taxon>Tracheophyta</taxon>
        <taxon>Lycopodiopsida</taxon>
        <taxon>Lycopodiales</taxon>
        <taxon>Lycopodiaceae</taxon>
        <taxon>Lycopodioideae</taxon>
        <taxon>Diphasiastrum</taxon>
    </lineage>
</organism>
<dbReference type="Proteomes" id="UP001162992">
    <property type="component" value="Chromosome 14"/>
</dbReference>
<evidence type="ECO:0000313" key="2">
    <source>
        <dbReference type="Proteomes" id="UP001162992"/>
    </source>
</evidence>
<evidence type="ECO:0000313" key="1">
    <source>
        <dbReference type="EMBL" id="KAJ7531741.1"/>
    </source>
</evidence>
<comment type="caution">
    <text evidence="1">The sequence shown here is derived from an EMBL/GenBank/DDBJ whole genome shotgun (WGS) entry which is preliminary data.</text>
</comment>
<proteinExistence type="predicted"/>
<keyword evidence="2" id="KW-1185">Reference proteome</keyword>
<sequence>MAVLRVYFSGLTLLRSWSPPASLGLFRSWASSSLNDAKEQDKSTTKVETSETDEQNEDSFAKHYPNPVEEEDGVDKNPKTGEIGGPRGPEPTRYGDWEKAGRCSDF</sequence>